<evidence type="ECO:0000256" key="2">
    <source>
        <dbReference type="SAM" id="MobiDB-lite"/>
    </source>
</evidence>
<comment type="similarity">
    <text evidence="1">Belongs to the LytR/CpsA/Psr (LCP) family.</text>
</comment>
<keyword evidence="5" id="KW-1185">Reference proteome</keyword>
<feature type="compositionally biased region" description="Basic and acidic residues" evidence="2">
    <location>
        <begin position="373"/>
        <end position="387"/>
    </location>
</feature>
<gene>
    <name evidence="4" type="ORF">FYJ26_09015</name>
</gene>
<feature type="compositionally biased region" description="Basic and acidic residues" evidence="2">
    <location>
        <begin position="324"/>
        <end position="341"/>
    </location>
</feature>
<proteinExistence type="inferred from homology"/>
<name>A0A6N7VI23_9FIRM</name>
<feature type="region of interest" description="Disordered" evidence="2">
    <location>
        <begin position="310"/>
        <end position="405"/>
    </location>
</feature>
<organism evidence="4 5">
    <name type="scientific">Anaerococcus porci</name>
    <dbReference type="NCBI Taxonomy" id="2652269"/>
    <lineage>
        <taxon>Bacteria</taxon>
        <taxon>Bacillati</taxon>
        <taxon>Bacillota</taxon>
        <taxon>Tissierellia</taxon>
        <taxon>Tissierellales</taxon>
        <taxon>Peptoniphilaceae</taxon>
        <taxon>Anaerococcus</taxon>
    </lineage>
</organism>
<comment type="caution">
    <text evidence="4">The sequence shown here is derived from an EMBL/GenBank/DDBJ whole genome shotgun (WGS) entry which is preliminary data.</text>
</comment>
<evidence type="ECO:0000259" key="3">
    <source>
        <dbReference type="Pfam" id="PF03816"/>
    </source>
</evidence>
<accession>A0A6N7VI23</accession>
<evidence type="ECO:0000313" key="4">
    <source>
        <dbReference type="EMBL" id="MSS78531.1"/>
    </source>
</evidence>
<dbReference type="EMBL" id="VULQ01000013">
    <property type="protein sequence ID" value="MSS78531.1"/>
    <property type="molecule type" value="Genomic_DNA"/>
</dbReference>
<feature type="compositionally biased region" description="Acidic residues" evidence="2">
    <location>
        <begin position="388"/>
        <end position="399"/>
    </location>
</feature>
<reference evidence="4 5" key="1">
    <citation type="submission" date="2019-08" db="EMBL/GenBank/DDBJ databases">
        <title>In-depth cultivation of the pig gut microbiome towards novel bacterial diversity and tailored functional studies.</title>
        <authorList>
            <person name="Wylensek D."/>
            <person name="Hitch T.C.A."/>
            <person name="Clavel T."/>
        </authorList>
    </citation>
    <scope>NUCLEOTIDE SEQUENCE [LARGE SCALE GENOMIC DNA]</scope>
    <source>
        <strain evidence="4 5">WCA-380-WT-2B</strain>
    </source>
</reference>
<feature type="domain" description="Cell envelope-related transcriptional attenuator" evidence="3">
    <location>
        <begin position="74"/>
        <end position="217"/>
    </location>
</feature>
<dbReference type="Gene3D" id="3.40.630.190">
    <property type="entry name" value="LCP protein"/>
    <property type="match status" value="1"/>
</dbReference>
<dbReference type="PANTHER" id="PTHR33392">
    <property type="entry name" value="POLYISOPRENYL-TEICHOIC ACID--PEPTIDOGLYCAN TEICHOIC ACID TRANSFERASE TAGU"/>
    <property type="match status" value="1"/>
</dbReference>
<evidence type="ECO:0000256" key="1">
    <source>
        <dbReference type="ARBA" id="ARBA00006068"/>
    </source>
</evidence>
<dbReference type="RefSeq" id="WP_154541708.1">
    <property type="nucleotide sequence ID" value="NZ_JAXDSU010000073.1"/>
</dbReference>
<dbReference type="NCBIfam" id="TIGR00350">
    <property type="entry name" value="lytR_cpsA_psr"/>
    <property type="match status" value="1"/>
</dbReference>
<protein>
    <submittedName>
        <fullName evidence="4">LytR family transcriptional regulator</fullName>
    </submittedName>
</protein>
<sequence>MKFKRFLVSILVIAITYFGSNAILNKLQDKKNISNYGLAAADENKEQKVPHEILMLLVGVDVNGDDEGNSDFTRTDTIMLCKINSETGKIDLLSIPRDSRIKVREEFTKANHAHAYGGIELTLQSLRKFLGLDIDYYAEINYDALVKIVDAMGGVEYTIPDGINIDHGDVHLRPGKTNMNGMDVLWYLRTRKIYNNGDLGRVSTQQEFMKNIVNEMVRKSKTMNLPTFVESYFKYVKTNVPLNIMLDFAQNISKFSSDKFSTYTVPGVANDIEGISYYIPDYEKTWELVDKVFGKYKLSGWRKEDSGYYEYDNFNYDNESNEGYDYKSNEDGSKNQDERQNQYEIKNQGQIQNENQIQNKNVTEENSIIDTNPEEKKPKEDISKTEQNDEPADEVEESTDNVNNN</sequence>
<evidence type="ECO:0000313" key="5">
    <source>
        <dbReference type="Proteomes" id="UP000441925"/>
    </source>
</evidence>
<dbReference type="PANTHER" id="PTHR33392:SF6">
    <property type="entry name" value="POLYISOPRENYL-TEICHOIC ACID--PEPTIDOGLYCAN TEICHOIC ACID TRANSFERASE TAGU"/>
    <property type="match status" value="1"/>
</dbReference>
<dbReference type="Pfam" id="PF03816">
    <property type="entry name" value="LytR_cpsA_psr"/>
    <property type="match status" value="1"/>
</dbReference>
<dbReference type="Proteomes" id="UP000441925">
    <property type="component" value="Unassembled WGS sequence"/>
</dbReference>
<feature type="compositionally biased region" description="Low complexity" evidence="2">
    <location>
        <begin position="344"/>
        <end position="361"/>
    </location>
</feature>
<dbReference type="InterPro" id="IPR004474">
    <property type="entry name" value="LytR_CpsA_psr"/>
</dbReference>
<dbReference type="AlphaFoldDB" id="A0A6N7VI23"/>
<dbReference type="InterPro" id="IPR050922">
    <property type="entry name" value="LytR/CpsA/Psr_CW_biosynth"/>
</dbReference>